<proteinExistence type="predicted"/>
<reference evidence="3 4" key="1">
    <citation type="submission" date="2023-09" db="EMBL/GenBank/DDBJ databases">
        <authorList>
            <person name="Rey-Velasco X."/>
        </authorList>
    </citation>
    <scope>NUCLEOTIDE SEQUENCE [LARGE SCALE GENOMIC DNA]</scope>
    <source>
        <strain evidence="3 4">W335</strain>
    </source>
</reference>
<evidence type="ECO:0000313" key="4">
    <source>
        <dbReference type="Proteomes" id="UP001251857"/>
    </source>
</evidence>
<evidence type="ECO:0008006" key="5">
    <source>
        <dbReference type="Google" id="ProtNLM"/>
    </source>
</evidence>
<organism evidence="3 4">
    <name type="scientific">Spectribacter hydrogenoxidans</name>
    <dbReference type="NCBI Taxonomy" id="3075608"/>
    <lineage>
        <taxon>Bacteria</taxon>
        <taxon>Pseudomonadati</taxon>
        <taxon>Pseudomonadota</taxon>
        <taxon>Gammaproteobacteria</taxon>
        <taxon>Salinisphaerales</taxon>
        <taxon>Salinisphaeraceae</taxon>
        <taxon>Spectribacter</taxon>
    </lineage>
</organism>
<evidence type="ECO:0000313" key="3">
    <source>
        <dbReference type="EMBL" id="MDT0634406.1"/>
    </source>
</evidence>
<feature type="region of interest" description="Disordered" evidence="1">
    <location>
        <begin position="85"/>
        <end position="104"/>
    </location>
</feature>
<accession>A0ABU3BYL1</accession>
<keyword evidence="2" id="KW-0732">Signal</keyword>
<evidence type="ECO:0000256" key="1">
    <source>
        <dbReference type="SAM" id="MobiDB-lite"/>
    </source>
</evidence>
<evidence type="ECO:0000256" key="2">
    <source>
        <dbReference type="SAM" id="SignalP"/>
    </source>
</evidence>
<name>A0ABU3BYL1_9GAMM</name>
<keyword evidence="4" id="KW-1185">Reference proteome</keyword>
<dbReference type="Proteomes" id="UP001251857">
    <property type="component" value="Unassembled WGS sequence"/>
</dbReference>
<dbReference type="RefSeq" id="WP_311652170.1">
    <property type="nucleotide sequence ID" value="NZ_JAVRIB010000004.1"/>
</dbReference>
<comment type="caution">
    <text evidence="3">The sequence shown here is derived from an EMBL/GenBank/DDBJ whole genome shotgun (WGS) entry which is preliminary data.</text>
</comment>
<dbReference type="EMBL" id="JAVRIB010000004">
    <property type="protein sequence ID" value="MDT0634406.1"/>
    <property type="molecule type" value="Genomic_DNA"/>
</dbReference>
<sequence>MSIGKPSLVLVAAMSIAMAAGAHEPKKHDYPTKDRVEFVLDCMGTLGGVNLTTMYKCSCAIDEIAKQASYDAFVAMDTFNRGRSAAGERPEILREGPAATSARSQLAEVMTRAADRCIIENEDFVPETRGGGDDDDD</sequence>
<feature type="chain" id="PRO_5046274686" description="Rap1a immunity protein domain-containing protein" evidence="2">
    <location>
        <begin position="23"/>
        <end position="137"/>
    </location>
</feature>
<feature type="signal peptide" evidence="2">
    <location>
        <begin position="1"/>
        <end position="22"/>
    </location>
</feature>
<protein>
    <recommendedName>
        <fullName evidence="5">Rap1a immunity protein domain-containing protein</fullName>
    </recommendedName>
</protein>
<gene>
    <name evidence="3" type="ORF">RM532_05490</name>
</gene>